<evidence type="ECO:0000313" key="2">
    <source>
        <dbReference type="Proteomes" id="UP000268059"/>
    </source>
</evidence>
<dbReference type="AlphaFoldDB" id="A0A3G9J5A9"/>
<protein>
    <recommendedName>
        <fullName evidence="3">DNA phosphorothioation-dependent restriction protein DptG</fullName>
    </recommendedName>
</protein>
<dbReference type="KEGG" id="ebm:SG0102_12140"/>
<dbReference type="InterPro" id="IPR017645">
    <property type="entry name" value="Dnd_assoc_1"/>
</dbReference>
<name>A0A3G9J5A9_9FIRM</name>
<dbReference type="OrthoDB" id="2590988at2"/>
<sequence length="469" mass="55168">MEYKFSKAEFDDVFNNNKNNIRHRPGHRFLMFPFTTKDADALESFTNCIGNYLCLGRGIKPQFQNPHELVERMKEKGLSIEKDEDTFENIIETFFYKKSIEDGEVVYKFKPINLNFIEQNYSDESTEKKNANFAFDVLGDPETISKDINEITQSKQSFNALEKCVEGALKMSTSKIHQDKAYYKLTHVFDEVFNEDFNYVIHDQTCVEEYFSLFFDFYIFNYCSQSVLLLDRFTNGNRNQMIPLYYSIQWEKTNQNRKCYTNGWRSLERKAGSLFAHANALEMLNQTEEIFEEPLDYITLEHLVETNQLDDQSVALQIDEITNYYRSLISDVPQILNVEKDNISKTATEASIKWLYKTIRVQFENSQHRGSRYNSYAKFFEKLALGFLKNRGRSGRVLNISEELLIFLTKICIKDKEQIRLVDLFSEFERRGVFLDNSSKNAVSEYYEKLNVIEKKSDSGDAKYVRKIL</sequence>
<accession>A0A3G9J5A9</accession>
<dbReference type="InParanoid" id="A0A3G9J5A9"/>
<dbReference type="REBASE" id="278695">
    <property type="entry name" value="Eba102DptGP"/>
</dbReference>
<organism evidence="1 2">
    <name type="scientific">Intestinibaculum porci</name>
    <dbReference type="NCBI Taxonomy" id="2487118"/>
    <lineage>
        <taxon>Bacteria</taxon>
        <taxon>Bacillati</taxon>
        <taxon>Bacillota</taxon>
        <taxon>Erysipelotrichia</taxon>
        <taxon>Erysipelotrichales</taxon>
        <taxon>Erysipelotrichaceae</taxon>
        <taxon>Intestinibaculum</taxon>
    </lineage>
</organism>
<reference evidence="1 2" key="1">
    <citation type="submission" date="2018-11" db="EMBL/GenBank/DDBJ databases">
        <title>Novel Erysipelotrichaceae bacterium isolated from small intestine of a swine.</title>
        <authorList>
            <person name="Kim J.S."/>
            <person name="Choe H."/>
            <person name="Lee Y.R."/>
            <person name="Kim K.M."/>
            <person name="Park D.S."/>
        </authorList>
    </citation>
    <scope>NUCLEOTIDE SEQUENCE [LARGE SCALE GENOMIC DNA]</scope>
    <source>
        <strain evidence="1 2">SG0102</strain>
    </source>
</reference>
<dbReference type="RefSeq" id="WP_125119171.1">
    <property type="nucleotide sequence ID" value="NZ_AP019309.1"/>
</dbReference>
<dbReference type="Proteomes" id="UP000268059">
    <property type="component" value="Chromosome"/>
</dbReference>
<gene>
    <name evidence="1" type="ORF">SG0102_12140</name>
</gene>
<evidence type="ECO:0008006" key="3">
    <source>
        <dbReference type="Google" id="ProtNLM"/>
    </source>
</evidence>
<keyword evidence="2" id="KW-1185">Reference proteome</keyword>
<dbReference type="NCBIfam" id="TIGR03236">
    <property type="entry name" value="dnd_assoc_1"/>
    <property type="match status" value="1"/>
</dbReference>
<evidence type="ECO:0000313" key="1">
    <source>
        <dbReference type="EMBL" id="BBH26280.1"/>
    </source>
</evidence>
<proteinExistence type="predicted"/>
<dbReference type="EMBL" id="AP019309">
    <property type="protein sequence ID" value="BBH26280.1"/>
    <property type="molecule type" value="Genomic_DNA"/>
</dbReference>